<dbReference type="PANTHER" id="PTHR23226">
    <property type="entry name" value="ZINC FINGER AND SCAN DOMAIN-CONTAINING"/>
    <property type="match status" value="1"/>
</dbReference>
<comment type="similarity">
    <text evidence="2">Belongs to the krueppel C2H2-type zinc-finger protein family.</text>
</comment>
<dbReference type="EMBL" id="OX395127">
    <property type="protein sequence ID" value="CAI5768368.1"/>
    <property type="molecule type" value="Genomic_DNA"/>
</dbReference>
<evidence type="ECO:0000256" key="4">
    <source>
        <dbReference type="ARBA" id="ARBA00022737"/>
    </source>
</evidence>
<dbReference type="AlphaFoldDB" id="A0AA35P121"/>
<accession>A0AA35P121</accession>
<dbReference type="Gene3D" id="3.30.160.60">
    <property type="entry name" value="Classic Zinc Finger"/>
    <property type="match status" value="2"/>
</dbReference>
<evidence type="ECO:0000256" key="9">
    <source>
        <dbReference type="PROSITE-ProRule" id="PRU00042"/>
    </source>
</evidence>
<protein>
    <submittedName>
        <fullName evidence="11">---NA</fullName>
    </submittedName>
</protein>
<evidence type="ECO:0000256" key="8">
    <source>
        <dbReference type="ARBA" id="ARBA00023242"/>
    </source>
</evidence>
<dbReference type="GO" id="GO:0005634">
    <property type="term" value="C:nucleus"/>
    <property type="evidence" value="ECO:0007669"/>
    <property type="project" value="UniProtKB-SubCell"/>
</dbReference>
<evidence type="ECO:0000256" key="6">
    <source>
        <dbReference type="ARBA" id="ARBA00022833"/>
    </source>
</evidence>
<keyword evidence="12" id="KW-1185">Reference proteome</keyword>
<feature type="domain" description="C2H2-type" evidence="10">
    <location>
        <begin position="54"/>
        <end position="81"/>
    </location>
</feature>
<dbReference type="Proteomes" id="UP001178461">
    <property type="component" value="Chromosome 2"/>
</dbReference>
<dbReference type="Pfam" id="PF00096">
    <property type="entry name" value="zf-C2H2"/>
    <property type="match status" value="2"/>
</dbReference>
<dbReference type="FunFam" id="3.30.160.60:FF:000053">
    <property type="entry name" value="zinc finger protein 182 isoform X1"/>
    <property type="match status" value="1"/>
</dbReference>
<evidence type="ECO:0000313" key="11">
    <source>
        <dbReference type="EMBL" id="CAI5768368.1"/>
    </source>
</evidence>
<dbReference type="GO" id="GO:0000978">
    <property type="term" value="F:RNA polymerase II cis-regulatory region sequence-specific DNA binding"/>
    <property type="evidence" value="ECO:0007669"/>
    <property type="project" value="TreeGrafter"/>
</dbReference>
<keyword evidence="3" id="KW-0479">Metal-binding</keyword>
<dbReference type="PANTHER" id="PTHR23226:SF377">
    <property type="entry name" value="ZINC FINGER AND SCAN DOMAIN-CONTAINING PROTEIN 20"/>
    <property type="match status" value="1"/>
</dbReference>
<evidence type="ECO:0000259" key="10">
    <source>
        <dbReference type="PROSITE" id="PS50157"/>
    </source>
</evidence>
<evidence type="ECO:0000313" key="12">
    <source>
        <dbReference type="Proteomes" id="UP001178461"/>
    </source>
</evidence>
<dbReference type="SUPFAM" id="SSF57667">
    <property type="entry name" value="beta-beta-alpha zinc fingers"/>
    <property type="match status" value="2"/>
</dbReference>
<dbReference type="SMART" id="SM00355">
    <property type="entry name" value="ZnF_C2H2"/>
    <property type="match status" value="2"/>
</dbReference>
<keyword evidence="8" id="KW-0539">Nucleus</keyword>
<sequence>MCGLWKVSQRPSLCTHERTHLGKRLYLCVKCEKSFQNSSNLKSHRRAHSKVKSCRCSECGKSFLGSLDLSRHQRFHTGESSRAAQLFGKLILNKQWFCTVLALFTVGC</sequence>
<evidence type="ECO:0000256" key="1">
    <source>
        <dbReference type="ARBA" id="ARBA00004123"/>
    </source>
</evidence>
<dbReference type="GO" id="GO:0008270">
    <property type="term" value="F:zinc ion binding"/>
    <property type="evidence" value="ECO:0007669"/>
    <property type="project" value="UniProtKB-KW"/>
</dbReference>
<name>A0AA35P121_9SAUR</name>
<comment type="subcellular location">
    <subcellularLocation>
        <location evidence="1">Nucleus</location>
    </subcellularLocation>
</comment>
<keyword evidence="6" id="KW-0862">Zinc</keyword>
<organism evidence="11 12">
    <name type="scientific">Podarcis lilfordi</name>
    <name type="common">Lilford's wall lizard</name>
    <dbReference type="NCBI Taxonomy" id="74358"/>
    <lineage>
        <taxon>Eukaryota</taxon>
        <taxon>Metazoa</taxon>
        <taxon>Chordata</taxon>
        <taxon>Craniata</taxon>
        <taxon>Vertebrata</taxon>
        <taxon>Euteleostomi</taxon>
        <taxon>Lepidosauria</taxon>
        <taxon>Squamata</taxon>
        <taxon>Bifurcata</taxon>
        <taxon>Unidentata</taxon>
        <taxon>Episquamata</taxon>
        <taxon>Laterata</taxon>
        <taxon>Lacertibaenia</taxon>
        <taxon>Lacertidae</taxon>
        <taxon>Podarcis</taxon>
    </lineage>
</organism>
<evidence type="ECO:0000256" key="2">
    <source>
        <dbReference type="ARBA" id="ARBA00006991"/>
    </source>
</evidence>
<dbReference type="InterPro" id="IPR013087">
    <property type="entry name" value="Znf_C2H2_type"/>
</dbReference>
<reference evidence="11" key="1">
    <citation type="submission" date="2022-12" db="EMBL/GenBank/DDBJ databases">
        <authorList>
            <person name="Alioto T."/>
            <person name="Alioto T."/>
            <person name="Gomez Garrido J."/>
        </authorList>
    </citation>
    <scope>NUCLEOTIDE SEQUENCE</scope>
</reference>
<gene>
    <name evidence="11" type="ORF">PODLI_1B015569</name>
</gene>
<keyword evidence="5 9" id="KW-0863">Zinc-finger</keyword>
<dbReference type="PROSITE" id="PS50157">
    <property type="entry name" value="ZINC_FINGER_C2H2_2"/>
    <property type="match status" value="2"/>
</dbReference>
<evidence type="ECO:0000256" key="7">
    <source>
        <dbReference type="ARBA" id="ARBA00023125"/>
    </source>
</evidence>
<evidence type="ECO:0000256" key="3">
    <source>
        <dbReference type="ARBA" id="ARBA00022723"/>
    </source>
</evidence>
<evidence type="ECO:0000256" key="5">
    <source>
        <dbReference type="ARBA" id="ARBA00022771"/>
    </source>
</evidence>
<dbReference type="PROSITE" id="PS00028">
    <property type="entry name" value="ZINC_FINGER_C2H2_1"/>
    <property type="match status" value="2"/>
</dbReference>
<keyword evidence="7" id="KW-0238">DNA-binding</keyword>
<dbReference type="InterPro" id="IPR036236">
    <property type="entry name" value="Znf_C2H2_sf"/>
</dbReference>
<dbReference type="GO" id="GO:0000981">
    <property type="term" value="F:DNA-binding transcription factor activity, RNA polymerase II-specific"/>
    <property type="evidence" value="ECO:0007669"/>
    <property type="project" value="TreeGrafter"/>
</dbReference>
<feature type="domain" description="C2H2-type" evidence="10">
    <location>
        <begin position="26"/>
        <end position="53"/>
    </location>
</feature>
<dbReference type="FunFam" id="3.30.160.60:FF:000690">
    <property type="entry name" value="Zinc finger protein 354C"/>
    <property type="match status" value="1"/>
</dbReference>
<keyword evidence="4" id="KW-0677">Repeat</keyword>
<proteinExistence type="inferred from homology"/>